<dbReference type="EMBL" id="CP002873">
    <property type="protein sequence ID" value="AGA66625.1"/>
    <property type="molecule type" value="Genomic_DNA"/>
</dbReference>
<dbReference type="RefSeq" id="WP_014936619.1">
    <property type="nucleotide sequence ID" value="NC_019908.1"/>
</dbReference>
<gene>
    <name evidence="2" type="ORF">BPP43_06965</name>
</gene>
<dbReference type="AlphaFoldDB" id="A0A3B6VTJ2"/>
<feature type="compositionally biased region" description="Basic and acidic residues" evidence="1">
    <location>
        <begin position="1"/>
        <end position="18"/>
    </location>
</feature>
<reference evidence="2 3" key="1">
    <citation type="journal article" date="2013" name="Genome Announc.">
        <title>Complete Genome Sequence of the Porcine Strain Brachyspira pilosicoli P43/6/78(T.).</title>
        <authorList>
            <person name="Lin C."/>
            <person name="den Bakker H.C."/>
            <person name="Suzuki H."/>
            <person name="Lefebure T."/>
            <person name="Ponnala L."/>
            <person name="Sun Q."/>
            <person name="Stanhope M.J."/>
            <person name="Wiedmann M."/>
            <person name="Duhamel G.E."/>
        </authorList>
    </citation>
    <scope>NUCLEOTIDE SEQUENCE [LARGE SCALE GENOMIC DNA]</scope>
    <source>
        <strain evidence="2 3">P43/6/78</strain>
    </source>
</reference>
<dbReference type="Proteomes" id="UP000010793">
    <property type="component" value="Chromosome"/>
</dbReference>
<feature type="region of interest" description="Disordered" evidence="1">
    <location>
        <begin position="1"/>
        <end position="27"/>
    </location>
</feature>
<dbReference type="SUPFAM" id="SSF75420">
    <property type="entry name" value="YhbC-like, N-terminal domain"/>
    <property type="match status" value="1"/>
</dbReference>
<evidence type="ECO:0000256" key="1">
    <source>
        <dbReference type="SAM" id="MobiDB-lite"/>
    </source>
</evidence>
<accession>A0A3B6VTJ2</accession>
<protein>
    <recommendedName>
        <fullName evidence="4">Ribosome assembly cofactor RimP</fullName>
    </recommendedName>
</protein>
<evidence type="ECO:0000313" key="3">
    <source>
        <dbReference type="Proteomes" id="UP000010793"/>
    </source>
</evidence>
<name>A0A3B6VTJ2_BRAPL</name>
<organism evidence="2 3">
    <name type="scientific">Brachyspira pilosicoli P43/6/78</name>
    <dbReference type="NCBI Taxonomy" id="1042417"/>
    <lineage>
        <taxon>Bacteria</taxon>
        <taxon>Pseudomonadati</taxon>
        <taxon>Spirochaetota</taxon>
        <taxon>Spirochaetia</taxon>
        <taxon>Brachyspirales</taxon>
        <taxon>Brachyspiraceae</taxon>
        <taxon>Brachyspira</taxon>
    </lineage>
</organism>
<keyword evidence="3" id="KW-1185">Reference proteome</keyword>
<sequence>MSEKNNRRPQRQKEYGRDAKKKKVKPVKKDEVKVIDQELLFENAKKLIEKHNIYLLDLKVLAVKDNKKVYAVIFKKKESVSHNHCIEATRVIQEVIKNNGYDEGDYTITVSSAGFRWKFDDNYELFEDMPIKIKYKVDDDNYITTTAILKEAKDDYIIIKNDDDNIDIKILKSNIIKTRLNC</sequence>
<evidence type="ECO:0008006" key="4">
    <source>
        <dbReference type="Google" id="ProtNLM"/>
    </source>
</evidence>
<proteinExistence type="predicted"/>
<dbReference type="InterPro" id="IPR035956">
    <property type="entry name" value="RimP_N_sf"/>
</dbReference>
<dbReference type="Gene3D" id="3.30.300.70">
    <property type="entry name" value="RimP-like superfamily, N-terminal"/>
    <property type="match status" value="1"/>
</dbReference>
<evidence type="ECO:0000313" key="2">
    <source>
        <dbReference type="EMBL" id="AGA66625.1"/>
    </source>
</evidence>
<dbReference type="KEGG" id="bpip:BPP43_06965"/>